<evidence type="ECO:0000313" key="1">
    <source>
        <dbReference type="Proteomes" id="UP000887569"/>
    </source>
</evidence>
<organism evidence="1 2">
    <name type="scientific">Parascaris univalens</name>
    <name type="common">Nematode worm</name>
    <dbReference type="NCBI Taxonomy" id="6257"/>
    <lineage>
        <taxon>Eukaryota</taxon>
        <taxon>Metazoa</taxon>
        <taxon>Ecdysozoa</taxon>
        <taxon>Nematoda</taxon>
        <taxon>Chromadorea</taxon>
        <taxon>Rhabditida</taxon>
        <taxon>Spirurina</taxon>
        <taxon>Ascaridomorpha</taxon>
        <taxon>Ascaridoidea</taxon>
        <taxon>Ascarididae</taxon>
        <taxon>Parascaris</taxon>
    </lineage>
</organism>
<dbReference type="AlphaFoldDB" id="A0A915AWC6"/>
<dbReference type="WBParaSite" id="PgR015_g104_t05">
    <property type="protein sequence ID" value="PgR015_g104_t05"/>
    <property type="gene ID" value="PgR015_g104"/>
</dbReference>
<accession>A0A915AWC6</accession>
<name>A0A915AWC6_PARUN</name>
<proteinExistence type="predicted"/>
<protein>
    <submittedName>
        <fullName evidence="2">Mpv17-like protein</fullName>
    </submittedName>
</protein>
<reference evidence="2" key="1">
    <citation type="submission" date="2022-11" db="UniProtKB">
        <authorList>
            <consortium name="WormBaseParasite"/>
        </authorList>
    </citation>
    <scope>IDENTIFICATION</scope>
</reference>
<evidence type="ECO:0000313" key="2">
    <source>
        <dbReference type="WBParaSite" id="PgR015_g104_t05"/>
    </source>
</evidence>
<sequence>MKYRNSKGEIKVHVIKLSVNRRYYFPTGNIGKFYSSGVVCLQIRPRKSRFHPPTGSKNICRLCP</sequence>
<dbReference type="Proteomes" id="UP000887569">
    <property type="component" value="Unplaced"/>
</dbReference>
<keyword evidence="1" id="KW-1185">Reference proteome</keyword>